<dbReference type="Pfam" id="PF13499">
    <property type="entry name" value="EF-hand_7"/>
    <property type="match status" value="1"/>
</dbReference>
<evidence type="ECO:0000256" key="4">
    <source>
        <dbReference type="ARBA" id="ARBA00022723"/>
    </source>
</evidence>
<dbReference type="Gene3D" id="1.10.238.10">
    <property type="entry name" value="EF-hand"/>
    <property type="match status" value="1"/>
</dbReference>
<dbReference type="GO" id="GO:0005737">
    <property type="term" value="C:cytoplasm"/>
    <property type="evidence" value="ECO:0007669"/>
    <property type="project" value="UniProtKB-SubCell"/>
</dbReference>
<evidence type="ECO:0000256" key="6">
    <source>
        <dbReference type="ARBA" id="ARBA00022837"/>
    </source>
</evidence>
<keyword evidence="3" id="KW-0963">Cytoplasm</keyword>
<comment type="subcellular location">
    <subcellularLocation>
        <location evidence="2">Cytoplasm</location>
    </subcellularLocation>
    <subcellularLocation>
        <location evidence="1">Endomembrane system</location>
    </subcellularLocation>
</comment>
<dbReference type="PANTHER" id="PTHR46735:SF7">
    <property type="entry name" value="SORCIN"/>
    <property type="match status" value="1"/>
</dbReference>
<dbReference type="Ensembl" id="ENSSLUT00000035300.1">
    <property type="protein sequence ID" value="ENSSLUP00000034240.1"/>
    <property type="gene ID" value="ENSSLUG00000015212.1"/>
</dbReference>
<keyword evidence="10" id="KW-1185">Reference proteome</keyword>
<dbReference type="AlphaFoldDB" id="A0A8C9Z446"/>
<dbReference type="Proteomes" id="UP000694568">
    <property type="component" value="Unplaced"/>
</dbReference>
<evidence type="ECO:0000256" key="1">
    <source>
        <dbReference type="ARBA" id="ARBA00004308"/>
    </source>
</evidence>
<proteinExistence type="predicted"/>
<evidence type="ECO:0000313" key="10">
    <source>
        <dbReference type="Proteomes" id="UP000694568"/>
    </source>
</evidence>
<organism evidence="9 10">
    <name type="scientific">Sander lucioperca</name>
    <name type="common">Pike-perch</name>
    <name type="synonym">Perca lucioperca</name>
    <dbReference type="NCBI Taxonomy" id="283035"/>
    <lineage>
        <taxon>Eukaryota</taxon>
        <taxon>Metazoa</taxon>
        <taxon>Chordata</taxon>
        <taxon>Craniata</taxon>
        <taxon>Vertebrata</taxon>
        <taxon>Euteleostomi</taxon>
        <taxon>Actinopterygii</taxon>
        <taxon>Neopterygii</taxon>
        <taxon>Teleostei</taxon>
        <taxon>Neoteleostei</taxon>
        <taxon>Acanthomorphata</taxon>
        <taxon>Eupercaria</taxon>
        <taxon>Perciformes</taxon>
        <taxon>Percoidei</taxon>
        <taxon>Percidae</taxon>
        <taxon>Luciopercinae</taxon>
        <taxon>Sander</taxon>
    </lineage>
</organism>
<evidence type="ECO:0000256" key="3">
    <source>
        <dbReference type="ARBA" id="ARBA00022490"/>
    </source>
</evidence>
<reference evidence="9" key="2">
    <citation type="submission" date="2025-09" db="UniProtKB">
        <authorList>
            <consortium name="Ensembl"/>
        </authorList>
    </citation>
    <scope>IDENTIFICATION</scope>
</reference>
<evidence type="ECO:0000256" key="2">
    <source>
        <dbReference type="ARBA" id="ARBA00004496"/>
    </source>
</evidence>
<dbReference type="InterPro" id="IPR018247">
    <property type="entry name" value="EF_Hand_1_Ca_BS"/>
</dbReference>
<evidence type="ECO:0000256" key="5">
    <source>
        <dbReference type="ARBA" id="ARBA00022737"/>
    </source>
</evidence>
<dbReference type="InterPro" id="IPR002048">
    <property type="entry name" value="EF_hand_dom"/>
</dbReference>
<keyword evidence="4" id="KW-0479">Metal-binding</keyword>
<name>A0A8C9Z446_SANLU</name>
<feature type="domain" description="EF-hand" evidence="8">
    <location>
        <begin position="57"/>
        <end position="92"/>
    </location>
</feature>
<reference evidence="9" key="1">
    <citation type="submission" date="2025-08" db="UniProtKB">
        <authorList>
            <consortium name="Ensembl"/>
        </authorList>
    </citation>
    <scope>IDENTIFICATION</scope>
</reference>
<sequence>TLFLFPFTGTKPGNTDPHQKYTIPIPFCHLFFNFGWVLIMHFTLENLGFAEFKDLWQVLNGWKMTFASYDRDRSGTVEGQELQHAVASMGYNLSPQAMNIIMKRFSSHGRITFDDFVSCCVKLRALTDQFQRRDTTRTGKAAFQYDDVSFHNF</sequence>
<gene>
    <name evidence="9" type="primary">sri</name>
</gene>
<dbReference type="GO" id="GO:0012505">
    <property type="term" value="C:endomembrane system"/>
    <property type="evidence" value="ECO:0007669"/>
    <property type="project" value="UniProtKB-SubCell"/>
</dbReference>
<protein>
    <recommendedName>
        <fullName evidence="8">EF-hand domain-containing protein</fullName>
    </recommendedName>
</protein>
<keyword evidence="5" id="KW-0677">Repeat</keyword>
<dbReference type="SUPFAM" id="SSF47473">
    <property type="entry name" value="EF-hand"/>
    <property type="match status" value="1"/>
</dbReference>
<dbReference type="GO" id="GO:0005509">
    <property type="term" value="F:calcium ion binding"/>
    <property type="evidence" value="ECO:0007669"/>
    <property type="project" value="InterPro"/>
</dbReference>
<dbReference type="PANTHER" id="PTHR46735">
    <property type="entry name" value="CALPAIN, SMALL SUBUNIT 1 A-RELATED"/>
    <property type="match status" value="1"/>
</dbReference>
<evidence type="ECO:0000259" key="8">
    <source>
        <dbReference type="PROSITE" id="PS50222"/>
    </source>
</evidence>
<dbReference type="PROSITE" id="PS50222">
    <property type="entry name" value="EF_HAND_2"/>
    <property type="match status" value="1"/>
</dbReference>
<accession>A0A8C9Z446</accession>
<keyword evidence="6" id="KW-0106">Calcium</keyword>
<keyword evidence="7" id="KW-0472">Membrane</keyword>
<dbReference type="PROSITE" id="PS00018">
    <property type="entry name" value="EF_HAND_1"/>
    <property type="match status" value="1"/>
</dbReference>
<evidence type="ECO:0000256" key="7">
    <source>
        <dbReference type="ARBA" id="ARBA00023136"/>
    </source>
</evidence>
<evidence type="ECO:0000313" key="9">
    <source>
        <dbReference type="Ensembl" id="ENSSLUP00000034240.1"/>
    </source>
</evidence>
<dbReference type="GeneTree" id="ENSGT00940000167628"/>
<dbReference type="SMART" id="SM00054">
    <property type="entry name" value="EFh"/>
    <property type="match status" value="1"/>
</dbReference>
<dbReference type="InterPro" id="IPR011992">
    <property type="entry name" value="EF-hand-dom_pair"/>
</dbReference>